<gene>
    <name evidence="1" type="ORF">A3K87_18935</name>
</gene>
<sequence>MWLITDEVEGDARSDQDFLPVIEKSREPGHHLARTLLHAQVPTKRLCLLEFPQYNRQDEQHNFITHGGPVHLVWLLEVQ</sequence>
<dbReference type="Proteomes" id="UP000077852">
    <property type="component" value="Unassembled WGS sequence"/>
</dbReference>
<evidence type="ECO:0000313" key="1">
    <source>
        <dbReference type="EMBL" id="OAK62181.1"/>
    </source>
</evidence>
<reference evidence="1 2" key="1">
    <citation type="submission" date="2016-03" db="EMBL/GenBank/DDBJ databases">
        <title>Genome sequence of Variovorax paradoxus KB5.</title>
        <authorList>
            <person name="Jeong H."/>
            <person name="Hong C.E."/>
            <person name="Jo S.H."/>
            <person name="Park J.M."/>
        </authorList>
    </citation>
    <scope>NUCLEOTIDE SEQUENCE [LARGE SCALE GENOMIC DNA]</scope>
    <source>
        <strain evidence="1 2">KB5</strain>
    </source>
</reference>
<protein>
    <submittedName>
        <fullName evidence="1">Uncharacterized protein</fullName>
    </submittedName>
</protein>
<accession>A0AA91DNX3</accession>
<dbReference type="EMBL" id="LVHG01000052">
    <property type="protein sequence ID" value="OAK62181.1"/>
    <property type="molecule type" value="Genomic_DNA"/>
</dbReference>
<dbReference type="AlphaFoldDB" id="A0AA91DNX3"/>
<proteinExistence type="predicted"/>
<evidence type="ECO:0000313" key="2">
    <source>
        <dbReference type="Proteomes" id="UP000077852"/>
    </source>
</evidence>
<organism evidence="1 2">
    <name type="scientific">Variovorax paradoxus</name>
    <dbReference type="NCBI Taxonomy" id="34073"/>
    <lineage>
        <taxon>Bacteria</taxon>
        <taxon>Pseudomonadati</taxon>
        <taxon>Pseudomonadota</taxon>
        <taxon>Betaproteobacteria</taxon>
        <taxon>Burkholderiales</taxon>
        <taxon>Comamonadaceae</taxon>
        <taxon>Variovorax</taxon>
    </lineage>
</organism>
<comment type="caution">
    <text evidence="1">The sequence shown here is derived from an EMBL/GenBank/DDBJ whole genome shotgun (WGS) entry which is preliminary data.</text>
</comment>
<name>A0AA91DNX3_VARPD</name>